<dbReference type="GO" id="GO:0000981">
    <property type="term" value="F:DNA-binding transcription factor activity, RNA polymerase II-specific"/>
    <property type="evidence" value="ECO:0007669"/>
    <property type="project" value="TreeGrafter"/>
</dbReference>
<keyword evidence="1" id="KW-0677">Repeat</keyword>
<dbReference type="InterPro" id="IPR017930">
    <property type="entry name" value="Myb_dom"/>
</dbReference>
<feature type="region of interest" description="Disordered" evidence="3">
    <location>
        <begin position="1"/>
        <end position="22"/>
    </location>
</feature>
<feature type="region of interest" description="Disordered" evidence="3">
    <location>
        <begin position="566"/>
        <end position="598"/>
    </location>
</feature>
<sequence length="598" mass="68743">MSKRGSKIKLIHEEETKKKKGKSFKRKLWSKEEDTAITNLVKEIGECNWGKIAERMSTDYDIKGRTGKQCRERWHNHLAPDVKKEPLTETEENQIFLLHIKQNLKWAEIAKTLGKRTDNAIKNHFYATLRRYMRRANKIMKSEAFKNLTEYPLVKLTCDYIYKCLMDKKISYEELSTVDSEKWQWINKHYLKELSLKKNEKEFREVKVTLNEIVNRRVKVLVAAEDEAQIEDGSVSRRSSRLSSKKRNNYSEESDNFNLYLLLELINYDPDWKKQGNKRISSNPYKTAFKRVKISETIENVKKAEKIPSQVFSNGSFGDKTKRAVSKLQNPKLDEILQNNESGGDSDNDSLDMNIGKKVKKNVHGYKPNVAFAEDRNFSNVSFLQDARNISKTSSIGRKSNPFNYATPSGGFKNPFDKNSSIAFDKFSNPGNFGRNKTKVLNFDNVNRFGREESDPSYRQSIFNDSNQFQTADHHFGLTNNFSPGFYSGLRSNPMNMVEKELSNPRIQAANPQQMPRLQMDNFQSSNMNTKNPSIPNLEGSHNTASFGQLNLRSGRTVSQVAMTKTKSNASSIAQKREVSHPIGSQVRTRSSGLKLNR</sequence>
<evidence type="ECO:0000256" key="2">
    <source>
        <dbReference type="ARBA" id="ARBA00023125"/>
    </source>
</evidence>
<keyword evidence="2" id="KW-0238">DNA-binding</keyword>
<dbReference type="Gene3D" id="1.10.10.60">
    <property type="entry name" value="Homeodomain-like"/>
    <property type="match status" value="2"/>
</dbReference>
<dbReference type="Pfam" id="PF00249">
    <property type="entry name" value="Myb_DNA-binding"/>
    <property type="match status" value="2"/>
</dbReference>
<evidence type="ECO:0000313" key="7">
    <source>
        <dbReference type="Proteomes" id="UP001295684"/>
    </source>
</evidence>
<evidence type="ECO:0000259" key="4">
    <source>
        <dbReference type="PROSITE" id="PS50090"/>
    </source>
</evidence>
<accession>A0AAD1U8U1</accession>
<dbReference type="InterPro" id="IPR050560">
    <property type="entry name" value="MYB_TF"/>
</dbReference>
<evidence type="ECO:0000256" key="3">
    <source>
        <dbReference type="SAM" id="MobiDB-lite"/>
    </source>
</evidence>
<dbReference type="PANTHER" id="PTHR45614:SF274">
    <property type="entry name" value="MYB-LIKE DNA-BINDING PROTEIN"/>
    <property type="match status" value="1"/>
</dbReference>
<comment type="caution">
    <text evidence="6">The sequence shown here is derived from an EMBL/GenBank/DDBJ whole genome shotgun (WGS) entry which is preliminary data.</text>
</comment>
<gene>
    <name evidence="6" type="ORF">ECRASSUSDP1_LOCUS2246</name>
</gene>
<evidence type="ECO:0000259" key="5">
    <source>
        <dbReference type="PROSITE" id="PS51294"/>
    </source>
</evidence>
<feature type="domain" description="HTH myb-type" evidence="5">
    <location>
        <begin position="83"/>
        <end position="133"/>
    </location>
</feature>
<name>A0AAD1U8U1_EUPCR</name>
<evidence type="ECO:0000256" key="1">
    <source>
        <dbReference type="ARBA" id="ARBA00022737"/>
    </source>
</evidence>
<dbReference type="FunFam" id="1.10.10.60:FF:000010">
    <property type="entry name" value="Transcriptional activator Myb isoform A"/>
    <property type="match status" value="1"/>
</dbReference>
<evidence type="ECO:0000313" key="6">
    <source>
        <dbReference type="EMBL" id="CAI2360938.1"/>
    </source>
</evidence>
<feature type="domain" description="HTH myb-type" evidence="5">
    <location>
        <begin position="21"/>
        <end position="82"/>
    </location>
</feature>
<dbReference type="CDD" id="cd00167">
    <property type="entry name" value="SANT"/>
    <property type="match status" value="2"/>
</dbReference>
<dbReference type="GO" id="GO:0000978">
    <property type="term" value="F:RNA polymerase II cis-regulatory region sequence-specific DNA binding"/>
    <property type="evidence" value="ECO:0007669"/>
    <property type="project" value="TreeGrafter"/>
</dbReference>
<proteinExistence type="predicted"/>
<dbReference type="PROSITE" id="PS50090">
    <property type="entry name" value="MYB_LIKE"/>
    <property type="match status" value="2"/>
</dbReference>
<keyword evidence="7" id="KW-1185">Reference proteome</keyword>
<feature type="compositionally biased region" description="Polar residues" evidence="3">
    <location>
        <begin position="586"/>
        <end position="598"/>
    </location>
</feature>
<protein>
    <submittedName>
        <fullName evidence="6">Uncharacterized protein</fullName>
    </submittedName>
</protein>
<dbReference type="PROSITE" id="PS51294">
    <property type="entry name" value="HTH_MYB"/>
    <property type="match status" value="2"/>
</dbReference>
<dbReference type="PANTHER" id="PTHR45614">
    <property type="entry name" value="MYB PROTEIN-RELATED"/>
    <property type="match status" value="1"/>
</dbReference>
<dbReference type="SUPFAM" id="SSF46689">
    <property type="entry name" value="Homeodomain-like"/>
    <property type="match status" value="1"/>
</dbReference>
<dbReference type="SMART" id="SM00717">
    <property type="entry name" value="SANT"/>
    <property type="match status" value="2"/>
</dbReference>
<dbReference type="InterPro" id="IPR001005">
    <property type="entry name" value="SANT/Myb"/>
</dbReference>
<feature type="domain" description="Myb-like" evidence="4">
    <location>
        <begin position="79"/>
        <end position="129"/>
    </location>
</feature>
<dbReference type="GO" id="GO:0005634">
    <property type="term" value="C:nucleus"/>
    <property type="evidence" value="ECO:0007669"/>
    <property type="project" value="TreeGrafter"/>
</dbReference>
<feature type="domain" description="Myb-like" evidence="4">
    <location>
        <begin position="21"/>
        <end position="78"/>
    </location>
</feature>
<dbReference type="Proteomes" id="UP001295684">
    <property type="component" value="Unassembled WGS sequence"/>
</dbReference>
<reference evidence="6" key="1">
    <citation type="submission" date="2023-07" db="EMBL/GenBank/DDBJ databases">
        <authorList>
            <consortium name="AG Swart"/>
            <person name="Singh M."/>
            <person name="Singh A."/>
            <person name="Seah K."/>
            <person name="Emmerich C."/>
        </authorList>
    </citation>
    <scope>NUCLEOTIDE SEQUENCE</scope>
    <source>
        <strain evidence="6">DP1</strain>
    </source>
</reference>
<organism evidence="6 7">
    <name type="scientific">Euplotes crassus</name>
    <dbReference type="NCBI Taxonomy" id="5936"/>
    <lineage>
        <taxon>Eukaryota</taxon>
        <taxon>Sar</taxon>
        <taxon>Alveolata</taxon>
        <taxon>Ciliophora</taxon>
        <taxon>Intramacronucleata</taxon>
        <taxon>Spirotrichea</taxon>
        <taxon>Hypotrichia</taxon>
        <taxon>Euplotida</taxon>
        <taxon>Euplotidae</taxon>
        <taxon>Moneuplotes</taxon>
    </lineage>
</organism>
<dbReference type="InterPro" id="IPR009057">
    <property type="entry name" value="Homeodomain-like_sf"/>
</dbReference>
<dbReference type="EMBL" id="CAMPGE010002135">
    <property type="protein sequence ID" value="CAI2360938.1"/>
    <property type="molecule type" value="Genomic_DNA"/>
</dbReference>
<dbReference type="AlphaFoldDB" id="A0AAD1U8U1"/>